<dbReference type="GO" id="GO:0008360">
    <property type="term" value="P:regulation of cell shape"/>
    <property type="evidence" value="ECO:0007669"/>
    <property type="project" value="UniProtKB-KW"/>
</dbReference>
<evidence type="ECO:0000256" key="9">
    <source>
        <dbReference type="ARBA" id="ARBA00023136"/>
    </source>
</evidence>
<dbReference type="GO" id="GO:0071555">
    <property type="term" value="P:cell wall organization"/>
    <property type="evidence" value="ECO:0007669"/>
    <property type="project" value="UniProtKB-KW"/>
</dbReference>
<dbReference type="EMBL" id="QHKO01000004">
    <property type="protein sequence ID" value="RAL22197.1"/>
    <property type="molecule type" value="Genomic_DNA"/>
</dbReference>
<dbReference type="GO" id="GO:0016763">
    <property type="term" value="F:pentosyltransferase activity"/>
    <property type="evidence" value="ECO:0007669"/>
    <property type="project" value="InterPro"/>
</dbReference>
<gene>
    <name evidence="14" type="ORF">DL240_10095</name>
</gene>
<sequence>MNRRTIIVGIIAATLIIAALFLPRLAAPLVERALPGTLERAGVHAHWSSLSLSWTGAIELDDLHVKLLDDTLSLDAARVRLHARPHSLLTARPELTAIQIQNAAVVASHPQRLRELLSTPRPGAPATTDASASADHDPGDPHQGAGRLEHLLKNLPDLTIDELHLSAGQGAQARSLRAFDIALLASGDTWEVEARSELPAPLNLLSASDTLHLHGTLSPGARDADLRIGQPDQPALRLRGPGGSEVIVGELRVQGAARQISLSEVSATLSRGPLKARAHLPLVRLSAGESAPLRAELDRPVVELLRPTDEDDAAPPASAQAAASSPGSDLVTHLKTLAWSTELEANHGAIFLPPAIERPEDGPQPLLQDATLRWEQGHLNAFADTERGRALAHIVLSPASLLPRYLRVHLEGVSLDALPGLTTERTLPRRGFRGEFGGEIDLFVEAIAGFGTLPDTLESRRPYALRAAVEVHHAWVDTEALANERLEGLDLSAHGTAELDLSRPSLRSDDARVSFRGVDARLKAELDLRPGSRTLRLDAASPGEIRCQSLLGAVPEALLGAVAHARVDGKVTPAINLVLSEELEKVRVRIRGFEDTPCRFTGLRVPYASRAKVHFNMDRAHIYPRRRTLVAQPPGESLPESIPPAQHQVVEDFLLFGPAPEAPAAAMPDFHRYLRDVGWLNGPFSKRVHEGVSPEATVRVGPGLSSYVPLDELPGYVGGAMFLSEDMRFYSNRALATGLLNRALRMNISRSRYVYGGSTLTQQLVKNLFLTRQKSLARKIQEVIIGWRIDEIVPKERVLELYLNVIEFGPDIYGIGPAARFYFDKDARELSPLEAIFLANLKPAPWEGPRLVRRGRTPEGGWWIERTAEIGQRLVDYNYLTPAQAAAMAPYVITWSQARMELERERYRAEKEAERRRAIELRRALQRQQR</sequence>
<evidence type="ECO:0000256" key="7">
    <source>
        <dbReference type="ARBA" id="ARBA00022984"/>
    </source>
</evidence>
<dbReference type="Pfam" id="PF00912">
    <property type="entry name" value="Transgly"/>
    <property type="match status" value="1"/>
</dbReference>
<feature type="region of interest" description="Disordered" evidence="12">
    <location>
        <begin position="117"/>
        <end position="146"/>
    </location>
</feature>
<dbReference type="PANTHER" id="PTHR30400:SF0">
    <property type="entry name" value="BIOSYNTHETIC PEPTIDOGLYCAN TRANSGLYCOSYLASE"/>
    <property type="match status" value="1"/>
</dbReference>
<evidence type="ECO:0000256" key="3">
    <source>
        <dbReference type="ARBA" id="ARBA00022676"/>
    </source>
</evidence>
<dbReference type="InterPro" id="IPR036950">
    <property type="entry name" value="PBP_transglycosylase"/>
</dbReference>
<dbReference type="InterPro" id="IPR011812">
    <property type="entry name" value="Pep_trsgly"/>
</dbReference>
<evidence type="ECO:0000256" key="2">
    <source>
        <dbReference type="ARBA" id="ARBA00022519"/>
    </source>
</evidence>
<evidence type="ECO:0000256" key="1">
    <source>
        <dbReference type="ARBA" id="ARBA00022475"/>
    </source>
</evidence>
<dbReference type="AlphaFoldDB" id="A0A328CAD0"/>
<dbReference type="RefSeq" id="WP_111729768.1">
    <property type="nucleotide sequence ID" value="NZ_QHKO01000004.1"/>
</dbReference>
<name>A0A328CAD0_9DELT</name>
<accession>A0A328CAD0</accession>
<organism evidence="14 15">
    <name type="scientific">Lujinxingia litoralis</name>
    <dbReference type="NCBI Taxonomy" id="2211119"/>
    <lineage>
        <taxon>Bacteria</taxon>
        <taxon>Deltaproteobacteria</taxon>
        <taxon>Bradymonadales</taxon>
        <taxon>Lujinxingiaceae</taxon>
        <taxon>Lujinxingia</taxon>
    </lineage>
</organism>
<proteinExistence type="predicted"/>
<evidence type="ECO:0000256" key="5">
    <source>
        <dbReference type="ARBA" id="ARBA00022692"/>
    </source>
</evidence>
<dbReference type="InterPro" id="IPR001264">
    <property type="entry name" value="Glyco_trans_51"/>
</dbReference>
<keyword evidence="7" id="KW-0573">Peptidoglycan synthesis</keyword>
<keyword evidence="1" id="KW-1003">Cell membrane</keyword>
<evidence type="ECO:0000313" key="15">
    <source>
        <dbReference type="Proteomes" id="UP000249169"/>
    </source>
</evidence>
<dbReference type="InterPro" id="IPR023346">
    <property type="entry name" value="Lysozyme-like_dom_sf"/>
</dbReference>
<keyword evidence="9" id="KW-0472">Membrane</keyword>
<evidence type="ECO:0000256" key="10">
    <source>
        <dbReference type="ARBA" id="ARBA00023316"/>
    </source>
</evidence>
<keyword evidence="3" id="KW-0328">Glycosyltransferase</keyword>
<evidence type="ECO:0000313" key="14">
    <source>
        <dbReference type="EMBL" id="RAL22197.1"/>
    </source>
</evidence>
<evidence type="ECO:0000256" key="8">
    <source>
        <dbReference type="ARBA" id="ARBA00022989"/>
    </source>
</evidence>
<dbReference type="OrthoDB" id="5486379at2"/>
<keyword evidence="8" id="KW-1133">Transmembrane helix</keyword>
<reference evidence="14 15" key="1">
    <citation type="submission" date="2018-05" db="EMBL/GenBank/DDBJ databases">
        <title>Lujinxingia marina gen. nov. sp. nov., a new facultative anaerobic member of the class Deltaproteobacteria, and proposal of Lujinxingaceae fam. nov.</title>
        <authorList>
            <person name="Li C.-M."/>
        </authorList>
    </citation>
    <scope>NUCLEOTIDE SEQUENCE [LARGE SCALE GENOMIC DNA]</scope>
    <source>
        <strain evidence="14 15">B210</strain>
    </source>
</reference>
<dbReference type="GO" id="GO:0016020">
    <property type="term" value="C:membrane"/>
    <property type="evidence" value="ECO:0007669"/>
    <property type="project" value="InterPro"/>
</dbReference>
<dbReference type="Gene3D" id="1.10.3810.10">
    <property type="entry name" value="Biosynthetic peptidoglycan transglycosylase-like"/>
    <property type="match status" value="1"/>
</dbReference>
<keyword evidence="5" id="KW-0812">Transmembrane</keyword>
<dbReference type="PANTHER" id="PTHR30400">
    <property type="entry name" value="MONOFUNCTIONAL BIOSYNTHETIC PEPTIDOGLYCAN TRANSGLYCOSYLASE"/>
    <property type="match status" value="1"/>
</dbReference>
<keyword evidence="10" id="KW-0961">Cell wall biogenesis/degradation</keyword>
<feature type="compositionally biased region" description="Low complexity" evidence="12">
    <location>
        <begin position="124"/>
        <end position="133"/>
    </location>
</feature>
<keyword evidence="11" id="KW-0175">Coiled coil</keyword>
<comment type="caution">
    <text evidence="14">The sequence shown here is derived from an EMBL/GenBank/DDBJ whole genome shotgun (WGS) entry which is preliminary data.</text>
</comment>
<protein>
    <recommendedName>
        <fullName evidence="13">Glycosyl transferase family 51 domain-containing protein</fullName>
    </recommendedName>
</protein>
<evidence type="ECO:0000259" key="13">
    <source>
        <dbReference type="Pfam" id="PF00912"/>
    </source>
</evidence>
<keyword evidence="4" id="KW-0808">Transferase</keyword>
<keyword evidence="15" id="KW-1185">Reference proteome</keyword>
<dbReference type="Proteomes" id="UP000249169">
    <property type="component" value="Unassembled WGS sequence"/>
</dbReference>
<evidence type="ECO:0000256" key="4">
    <source>
        <dbReference type="ARBA" id="ARBA00022679"/>
    </source>
</evidence>
<keyword evidence="2" id="KW-0997">Cell inner membrane</keyword>
<feature type="coiled-coil region" evidence="11">
    <location>
        <begin position="897"/>
        <end position="928"/>
    </location>
</feature>
<feature type="domain" description="Glycosyl transferase family 51" evidence="13">
    <location>
        <begin position="705"/>
        <end position="846"/>
    </location>
</feature>
<dbReference type="GO" id="GO:0009252">
    <property type="term" value="P:peptidoglycan biosynthetic process"/>
    <property type="evidence" value="ECO:0007669"/>
    <property type="project" value="UniProtKB-KW"/>
</dbReference>
<evidence type="ECO:0000256" key="11">
    <source>
        <dbReference type="SAM" id="Coils"/>
    </source>
</evidence>
<dbReference type="GO" id="GO:0009274">
    <property type="term" value="C:peptidoglycan-based cell wall"/>
    <property type="evidence" value="ECO:0007669"/>
    <property type="project" value="InterPro"/>
</dbReference>
<dbReference type="SUPFAM" id="SSF53955">
    <property type="entry name" value="Lysozyme-like"/>
    <property type="match status" value="1"/>
</dbReference>
<keyword evidence="6" id="KW-0133">Cell shape</keyword>
<evidence type="ECO:0000256" key="6">
    <source>
        <dbReference type="ARBA" id="ARBA00022960"/>
    </source>
</evidence>
<evidence type="ECO:0000256" key="12">
    <source>
        <dbReference type="SAM" id="MobiDB-lite"/>
    </source>
</evidence>